<keyword evidence="1 5" id="KW-0597">Phosphoprotein</keyword>
<dbReference type="PANTHER" id="PTHR43214:SF24">
    <property type="entry name" value="TRANSCRIPTIONAL REGULATORY PROTEIN NARL-RELATED"/>
    <property type="match status" value="1"/>
</dbReference>
<evidence type="ECO:0000256" key="3">
    <source>
        <dbReference type="ARBA" id="ARBA00023125"/>
    </source>
</evidence>
<protein>
    <submittedName>
        <fullName evidence="8">Response regulator transcription factor</fullName>
    </submittedName>
</protein>
<keyword evidence="9" id="KW-1185">Reference proteome</keyword>
<dbReference type="GO" id="GO:0003677">
    <property type="term" value="F:DNA binding"/>
    <property type="evidence" value="ECO:0007669"/>
    <property type="project" value="UniProtKB-KW"/>
</dbReference>
<dbReference type="SMART" id="SM00421">
    <property type="entry name" value="HTH_LUXR"/>
    <property type="match status" value="1"/>
</dbReference>
<dbReference type="InterPro" id="IPR000792">
    <property type="entry name" value="Tscrpt_reg_LuxR_C"/>
</dbReference>
<evidence type="ECO:0000256" key="1">
    <source>
        <dbReference type="ARBA" id="ARBA00022553"/>
    </source>
</evidence>
<feature type="domain" description="HTH luxR-type" evidence="6">
    <location>
        <begin position="157"/>
        <end position="222"/>
    </location>
</feature>
<dbReference type="SUPFAM" id="SSF46894">
    <property type="entry name" value="C-terminal effector domain of the bipartite response regulators"/>
    <property type="match status" value="1"/>
</dbReference>
<sequence>MQNSEKSRYRLVVADDQFPTREGLKLILEYEGDMEVVGLAKNGLEAYELTRALMPDLVLMDVQMPVMDGISALKRIKANFPHIQVMILTTFIEDEYIIEGLAGGASGYILKDMEGDKLLASVRDAAAGRFMLQGVVAEKLAYRLRELEQKAAIAAELQPSLPRLTEREEEVARLMVKGLSNNEIGKQLNISDGTVRNYISGLYGKLNVGSRAEAIVKLMQANY</sequence>
<evidence type="ECO:0000259" key="6">
    <source>
        <dbReference type="PROSITE" id="PS50043"/>
    </source>
</evidence>
<dbReference type="AlphaFoldDB" id="A0A934J762"/>
<keyword evidence="4" id="KW-0804">Transcription</keyword>
<dbReference type="InterPro" id="IPR016032">
    <property type="entry name" value="Sig_transdc_resp-reg_C-effctor"/>
</dbReference>
<organism evidence="8 9">
    <name type="scientific">Paenibacillus roseus</name>
    <dbReference type="NCBI Taxonomy" id="2798579"/>
    <lineage>
        <taxon>Bacteria</taxon>
        <taxon>Bacillati</taxon>
        <taxon>Bacillota</taxon>
        <taxon>Bacilli</taxon>
        <taxon>Bacillales</taxon>
        <taxon>Paenibacillaceae</taxon>
        <taxon>Paenibacillus</taxon>
    </lineage>
</organism>
<evidence type="ECO:0000256" key="5">
    <source>
        <dbReference type="PROSITE-ProRule" id="PRU00169"/>
    </source>
</evidence>
<dbReference type="InterPro" id="IPR011006">
    <property type="entry name" value="CheY-like_superfamily"/>
</dbReference>
<dbReference type="Proteomes" id="UP000640274">
    <property type="component" value="Unassembled WGS sequence"/>
</dbReference>
<dbReference type="InterPro" id="IPR001789">
    <property type="entry name" value="Sig_transdc_resp-reg_receiver"/>
</dbReference>
<dbReference type="SUPFAM" id="SSF52172">
    <property type="entry name" value="CheY-like"/>
    <property type="match status" value="1"/>
</dbReference>
<dbReference type="PRINTS" id="PR00038">
    <property type="entry name" value="HTHLUXR"/>
</dbReference>
<dbReference type="CDD" id="cd17535">
    <property type="entry name" value="REC_NarL-like"/>
    <property type="match status" value="1"/>
</dbReference>
<accession>A0A934J762</accession>
<evidence type="ECO:0000259" key="7">
    <source>
        <dbReference type="PROSITE" id="PS50110"/>
    </source>
</evidence>
<evidence type="ECO:0000256" key="4">
    <source>
        <dbReference type="ARBA" id="ARBA00023163"/>
    </source>
</evidence>
<dbReference type="EMBL" id="JAELUP010000062">
    <property type="protein sequence ID" value="MBJ6361986.1"/>
    <property type="molecule type" value="Genomic_DNA"/>
</dbReference>
<dbReference type="PROSITE" id="PS50043">
    <property type="entry name" value="HTH_LUXR_2"/>
    <property type="match status" value="1"/>
</dbReference>
<proteinExistence type="predicted"/>
<evidence type="ECO:0000256" key="2">
    <source>
        <dbReference type="ARBA" id="ARBA00023015"/>
    </source>
</evidence>
<evidence type="ECO:0000313" key="8">
    <source>
        <dbReference type="EMBL" id="MBJ6361986.1"/>
    </source>
</evidence>
<dbReference type="Gene3D" id="3.40.50.2300">
    <property type="match status" value="1"/>
</dbReference>
<evidence type="ECO:0000313" key="9">
    <source>
        <dbReference type="Proteomes" id="UP000640274"/>
    </source>
</evidence>
<dbReference type="GO" id="GO:0006355">
    <property type="term" value="P:regulation of DNA-templated transcription"/>
    <property type="evidence" value="ECO:0007669"/>
    <property type="project" value="InterPro"/>
</dbReference>
<feature type="domain" description="Response regulatory" evidence="7">
    <location>
        <begin position="10"/>
        <end position="126"/>
    </location>
</feature>
<dbReference type="CDD" id="cd06170">
    <property type="entry name" value="LuxR_C_like"/>
    <property type="match status" value="1"/>
</dbReference>
<dbReference type="Pfam" id="PF00196">
    <property type="entry name" value="GerE"/>
    <property type="match status" value="1"/>
</dbReference>
<name>A0A934J762_9BACL</name>
<feature type="modified residue" description="4-aspartylphosphate" evidence="5">
    <location>
        <position position="61"/>
    </location>
</feature>
<dbReference type="InterPro" id="IPR058245">
    <property type="entry name" value="NreC/VraR/RcsB-like_REC"/>
</dbReference>
<dbReference type="PROSITE" id="PS50110">
    <property type="entry name" value="RESPONSE_REGULATORY"/>
    <property type="match status" value="1"/>
</dbReference>
<gene>
    <name evidence="8" type="ORF">JFN88_11990</name>
</gene>
<dbReference type="InterPro" id="IPR039420">
    <property type="entry name" value="WalR-like"/>
</dbReference>
<dbReference type="PANTHER" id="PTHR43214">
    <property type="entry name" value="TWO-COMPONENT RESPONSE REGULATOR"/>
    <property type="match status" value="1"/>
</dbReference>
<keyword evidence="3" id="KW-0238">DNA-binding</keyword>
<dbReference type="Pfam" id="PF00072">
    <property type="entry name" value="Response_reg"/>
    <property type="match status" value="1"/>
</dbReference>
<dbReference type="SMART" id="SM00448">
    <property type="entry name" value="REC"/>
    <property type="match status" value="1"/>
</dbReference>
<comment type="caution">
    <text evidence="8">The sequence shown here is derived from an EMBL/GenBank/DDBJ whole genome shotgun (WGS) entry which is preliminary data.</text>
</comment>
<keyword evidence="2" id="KW-0805">Transcription regulation</keyword>
<dbReference type="GO" id="GO:0000160">
    <property type="term" value="P:phosphorelay signal transduction system"/>
    <property type="evidence" value="ECO:0007669"/>
    <property type="project" value="InterPro"/>
</dbReference>
<reference evidence="8" key="1">
    <citation type="submission" date="2020-12" db="EMBL/GenBank/DDBJ databases">
        <authorList>
            <person name="Huq M.A."/>
        </authorList>
    </citation>
    <scope>NUCLEOTIDE SEQUENCE</scope>
    <source>
        <strain evidence="8">MAHUQ-46</strain>
    </source>
</reference>
<dbReference type="RefSeq" id="WP_199019534.1">
    <property type="nucleotide sequence ID" value="NZ_JAELUP010000062.1"/>
</dbReference>